<evidence type="ECO:0000313" key="1">
    <source>
        <dbReference type="EnsemblMetazoa" id="PPA07778.1"/>
    </source>
</evidence>
<dbReference type="Proteomes" id="UP000005239">
    <property type="component" value="Unassembled WGS sequence"/>
</dbReference>
<evidence type="ECO:0000313" key="2">
    <source>
        <dbReference type="Proteomes" id="UP000005239"/>
    </source>
</evidence>
<keyword evidence="2" id="KW-1185">Reference proteome</keyword>
<gene>
    <name evidence="1" type="primary">WBGene00097332</name>
</gene>
<organism evidence="1 2">
    <name type="scientific">Pristionchus pacificus</name>
    <name type="common">Parasitic nematode worm</name>
    <dbReference type="NCBI Taxonomy" id="54126"/>
    <lineage>
        <taxon>Eukaryota</taxon>
        <taxon>Metazoa</taxon>
        <taxon>Ecdysozoa</taxon>
        <taxon>Nematoda</taxon>
        <taxon>Chromadorea</taxon>
        <taxon>Rhabditida</taxon>
        <taxon>Rhabditina</taxon>
        <taxon>Diplogasteromorpha</taxon>
        <taxon>Diplogasteroidea</taxon>
        <taxon>Neodiplogasteridae</taxon>
        <taxon>Pristionchus</taxon>
    </lineage>
</organism>
<proteinExistence type="predicted"/>
<sequence length="185" mass="20187">MGRRHQILFRFCKSKTDFDVTSSGANEASMTKMKVPIVISALENLFFYRKPPHKLLLSISEESRQNEETHSSPCQSLILHPLAVLLTGAPSESSWARTWRAAGSKRPPDSCRHGGGSSGPELNEENSDSPADAPLLVVIDTLDSETLMGARIPYLGTEEGSDGLCQNEGLVDEADQWTLAVEMEG</sequence>
<reference evidence="1" key="2">
    <citation type="submission" date="2022-06" db="UniProtKB">
        <authorList>
            <consortium name="EnsemblMetazoa"/>
        </authorList>
    </citation>
    <scope>IDENTIFICATION</scope>
    <source>
        <strain evidence="1">PS312</strain>
    </source>
</reference>
<reference evidence="2" key="1">
    <citation type="journal article" date="2008" name="Nat. Genet.">
        <title>The Pristionchus pacificus genome provides a unique perspective on nematode lifestyle and parasitism.</title>
        <authorList>
            <person name="Dieterich C."/>
            <person name="Clifton S.W."/>
            <person name="Schuster L.N."/>
            <person name="Chinwalla A."/>
            <person name="Delehaunty K."/>
            <person name="Dinkelacker I."/>
            <person name="Fulton L."/>
            <person name="Fulton R."/>
            <person name="Godfrey J."/>
            <person name="Minx P."/>
            <person name="Mitreva M."/>
            <person name="Roeseler W."/>
            <person name="Tian H."/>
            <person name="Witte H."/>
            <person name="Yang S.P."/>
            <person name="Wilson R.K."/>
            <person name="Sommer R.J."/>
        </authorList>
    </citation>
    <scope>NUCLEOTIDE SEQUENCE [LARGE SCALE GENOMIC DNA]</scope>
    <source>
        <strain evidence="2">PS312</strain>
    </source>
</reference>
<accession>A0A8R1YAK2</accession>
<dbReference type="EnsemblMetazoa" id="PPA07778.1">
    <property type="protein sequence ID" value="PPA07778.1"/>
    <property type="gene ID" value="WBGene00097332"/>
</dbReference>
<accession>A0A2A6BT46</accession>
<protein>
    <submittedName>
        <fullName evidence="1">Uncharacterized protein</fullName>
    </submittedName>
</protein>
<dbReference type="AlphaFoldDB" id="A0A2A6BT46"/>
<name>A0A2A6BT46_PRIPA</name>